<accession>A0A0M0K2M2</accession>
<evidence type="ECO:0000313" key="3">
    <source>
        <dbReference type="Proteomes" id="UP000037460"/>
    </source>
</evidence>
<dbReference type="Pfam" id="PF13424">
    <property type="entry name" value="TPR_12"/>
    <property type="match status" value="1"/>
</dbReference>
<feature type="compositionally biased region" description="Basic and acidic residues" evidence="1">
    <location>
        <begin position="214"/>
        <end position="228"/>
    </location>
</feature>
<dbReference type="Proteomes" id="UP000037460">
    <property type="component" value="Unassembled WGS sequence"/>
</dbReference>
<dbReference type="EMBL" id="JWZX01001598">
    <property type="protein sequence ID" value="KOO33121.1"/>
    <property type="molecule type" value="Genomic_DNA"/>
</dbReference>
<dbReference type="Gene3D" id="1.25.40.10">
    <property type="entry name" value="Tetratricopeptide repeat domain"/>
    <property type="match status" value="1"/>
</dbReference>
<feature type="compositionally biased region" description="Low complexity" evidence="1">
    <location>
        <begin position="708"/>
        <end position="717"/>
    </location>
</feature>
<feature type="region of interest" description="Disordered" evidence="1">
    <location>
        <begin position="423"/>
        <end position="447"/>
    </location>
</feature>
<protein>
    <submittedName>
        <fullName evidence="2">Uncharacterized protein</fullName>
    </submittedName>
</protein>
<feature type="compositionally biased region" description="Basic and acidic residues" evidence="1">
    <location>
        <begin position="733"/>
        <end position="747"/>
    </location>
</feature>
<dbReference type="AlphaFoldDB" id="A0A0M0K2M2"/>
<dbReference type="SUPFAM" id="SSF48452">
    <property type="entry name" value="TPR-like"/>
    <property type="match status" value="1"/>
</dbReference>
<feature type="compositionally biased region" description="Acidic residues" evidence="1">
    <location>
        <begin position="229"/>
        <end position="246"/>
    </location>
</feature>
<reference evidence="3" key="1">
    <citation type="journal article" date="2015" name="PLoS Genet.">
        <title>Genome Sequence and Transcriptome Analyses of Chrysochromulina tobin: Metabolic Tools for Enhanced Algal Fitness in the Prominent Order Prymnesiales (Haptophyceae).</title>
        <authorList>
            <person name="Hovde B.T."/>
            <person name="Deodato C.R."/>
            <person name="Hunsperger H.M."/>
            <person name="Ryken S.A."/>
            <person name="Yost W."/>
            <person name="Jha R.K."/>
            <person name="Patterson J."/>
            <person name="Monnat R.J. Jr."/>
            <person name="Barlow S.B."/>
            <person name="Starkenburg S.R."/>
            <person name="Cattolico R.A."/>
        </authorList>
    </citation>
    <scope>NUCLEOTIDE SEQUENCE</scope>
    <source>
        <strain evidence="3">CCMP291</strain>
    </source>
</reference>
<proteinExistence type="predicted"/>
<evidence type="ECO:0000313" key="2">
    <source>
        <dbReference type="EMBL" id="KOO33121.1"/>
    </source>
</evidence>
<feature type="region of interest" description="Disordered" evidence="1">
    <location>
        <begin position="209"/>
        <end position="252"/>
    </location>
</feature>
<sequence>MRISEQQEQRQQSLGVARISEQLFDKVTMYHAQIGANVEPAQLKGLQDGMVREAEKMIEYKSFDDALNLFTHALAISEKTGDATTQASIIHNIGFCLHCLGEFEAAKAYYTQALEKVQRLQPSLSDTLRSIGSLWNGGTDVNSSRILHIKERLFDVERGLLPDGCFLDEYGRKQPMPRAVADCDEEDGEVAYDETGRDAPAWLRAAPPQDDEAEYGHNHEWRDGRGAAEDDAAEGVAEADAEEDDRDPAAKEAARKEWLQYYLQTGEWDQAEELVVSAEEAEDLRYLVEREHRLLLEKEGARPRAKSQELGHNQLFEEDTLFTSDEKEERKRAAARVQSIHRGRASRRQQAPPLPVRGAGGELPAPSLPYTEAELAATRMQAAMRGRAVRERQERERRVTLAREQHSHGVAKCATAASCSSASMAGSPVRSGVPPGAASSTSPTGSATVGGFCSEAAYEDRMMHLKKLKREAEERRQRELARRVLEEEKFRKEMEAETERAKAREAEREQELLKMKEEARKRGQEEREKRLAEREQLSVREKEFARKRRGEVPLYKRMIEKAERVAAEEERQRDALLQGNKGKYRPVDFSSREVELPMELYEHPKEGQRHFVAPRRRADITEPGSLPDIKAYYQGKARERVVKELQDQRHMVEIHRQKAQEDKKRVTQYSKLVSELAPPAPPRATSAAPKLPPVSDPARGASKRKPDSASAASAAHAPRTTRLPPANGATARSPREPKDVKVQEERLAAYNRELSQRETQLRSQLSSEPKADATSPPDDIEALIRVRGDLSACYITAIRSKVEMLEGLFEAT</sequence>
<dbReference type="InterPro" id="IPR019734">
    <property type="entry name" value="TPR_rpt"/>
</dbReference>
<name>A0A0M0K2M2_9EUKA</name>
<comment type="caution">
    <text evidence="2">The sequence shown here is derived from an EMBL/GenBank/DDBJ whole genome shotgun (WGS) entry which is preliminary data.</text>
</comment>
<feature type="region of interest" description="Disordered" evidence="1">
    <location>
        <begin position="321"/>
        <end position="367"/>
    </location>
</feature>
<dbReference type="PROSITE" id="PS50096">
    <property type="entry name" value="IQ"/>
    <property type="match status" value="2"/>
</dbReference>
<feature type="region of interest" description="Disordered" evidence="1">
    <location>
        <begin position="514"/>
        <end position="536"/>
    </location>
</feature>
<evidence type="ECO:0000256" key="1">
    <source>
        <dbReference type="SAM" id="MobiDB-lite"/>
    </source>
</evidence>
<gene>
    <name evidence="2" type="ORF">Ctob_005651</name>
</gene>
<dbReference type="InterPro" id="IPR011990">
    <property type="entry name" value="TPR-like_helical_dom_sf"/>
</dbReference>
<keyword evidence="3" id="KW-1185">Reference proteome</keyword>
<feature type="compositionally biased region" description="Basic and acidic residues" evidence="1">
    <location>
        <begin position="636"/>
        <end position="665"/>
    </location>
</feature>
<organism evidence="2 3">
    <name type="scientific">Chrysochromulina tobinii</name>
    <dbReference type="NCBI Taxonomy" id="1460289"/>
    <lineage>
        <taxon>Eukaryota</taxon>
        <taxon>Haptista</taxon>
        <taxon>Haptophyta</taxon>
        <taxon>Prymnesiophyceae</taxon>
        <taxon>Prymnesiales</taxon>
        <taxon>Chrysochromulinaceae</taxon>
        <taxon>Chrysochromulina</taxon>
    </lineage>
</organism>
<dbReference type="SMART" id="SM00028">
    <property type="entry name" value="TPR"/>
    <property type="match status" value="1"/>
</dbReference>
<feature type="region of interest" description="Disordered" evidence="1">
    <location>
        <begin position="607"/>
        <end position="778"/>
    </location>
</feature>